<accession>A0AA38G6N1</accession>
<dbReference type="GO" id="GO:0007165">
    <property type="term" value="P:signal transduction"/>
    <property type="evidence" value="ECO:0007669"/>
    <property type="project" value="InterPro"/>
</dbReference>
<protein>
    <recommendedName>
        <fullName evidence="2">TIR domain-containing protein</fullName>
    </recommendedName>
</protein>
<dbReference type="InterPro" id="IPR058192">
    <property type="entry name" value="WHD_ROQ1-like"/>
</dbReference>
<dbReference type="Gene3D" id="3.40.50.10140">
    <property type="entry name" value="Toll/interleukin-1 receptor homology (TIR) domain"/>
    <property type="match status" value="1"/>
</dbReference>
<dbReference type="Gene3D" id="3.40.50.300">
    <property type="entry name" value="P-loop containing nucleotide triphosphate hydrolases"/>
    <property type="match status" value="1"/>
</dbReference>
<dbReference type="Gene3D" id="1.10.8.430">
    <property type="entry name" value="Helical domain of apoptotic protease-activating factors"/>
    <property type="match status" value="1"/>
</dbReference>
<name>A0AA38G6N1_TAXCH</name>
<dbReference type="InterPro" id="IPR002182">
    <property type="entry name" value="NB-ARC"/>
</dbReference>
<evidence type="ECO:0000313" key="3">
    <source>
        <dbReference type="EMBL" id="KAH9317337.1"/>
    </source>
</evidence>
<dbReference type="GO" id="GO:0043531">
    <property type="term" value="F:ADP binding"/>
    <property type="evidence" value="ECO:0007669"/>
    <property type="project" value="InterPro"/>
</dbReference>
<comment type="caution">
    <text evidence="3">The sequence shown here is derived from an EMBL/GenBank/DDBJ whole genome shotgun (WGS) entry which is preliminary data.</text>
</comment>
<dbReference type="Pfam" id="PF00931">
    <property type="entry name" value="NB-ARC"/>
    <property type="match status" value="1"/>
</dbReference>
<evidence type="ECO:0000256" key="1">
    <source>
        <dbReference type="ARBA" id="ARBA00022614"/>
    </source>
</evidence>
<reference evidence="3 4" key="1">
    <citation type="journal article" date="2021" name="Nat. Plants">
        <title>The Taxus genome provides insights into paclitaxel biosynthesis.</title>
        <authorList>
            <person name="Xiong X."/>
            <person name="Gou J."/>
            <person name="Liao Q."/>
            <person name="Li Y."/>
            <person name="Zhou Q."/>
            <person name="Bi G."/>
            <person name="Li C."/>
            <person name="Du R."/>
            <person name="Wang X."/>
            <person name="Sun T."/>
            <person name="Guo L."/>
            <person name="Liang H."/>
            <person name="Lu P."/>
            <person name="Wu Y."/>
            <person name="Zhang Z."/>
            <person name="Ro D.K."/>
            <person name="Shang Y."/>
            <person name="Huang S."/>
            <person name="Yan J."/>
        </authorList>
    </citation>
    <scope>NUCLEOTIDE SEQUENCE [LARGE SCALE GENOMIC DNA]</scope>
    <source>
        <strain evidence="3">Ta-2019</strain>
    </source>
</reference>
<gene>
    <name evidence="3" type="ORF">KI387_019106</name>
</gene>
<evidence type="ECO:0000259" key="2">
    <source>
        <dbReference type="PROSITE" id="PS50104"/>
    </source>
</evidence>
<dbReference type="InterPro" id="IPR032675">
    <property type="entry name" value="LRR_dom_sf"/>
</dbReference>
<keyword evidence="4" id="KW-1185">Reference proteome</keyword>
<dbReference type="PROSITE" id="PS50104">
    <property type="entry name" value="TIR"/>
    <property type="match status" value="1"/>
</dbReference>
<dbReference type="SUPFAM" id="SSF52200">
    <property type="entry name" value="Toll/Interleukin receptor TIR domain"/>
    <property type="match status" value="1"/>
</dbReference>
<dbReference type="AlphaFoldDB" id="A0AA38G6N1"/>
<proteinExistence type="predicted"/>
<dbReference type="PANTHER" id="PTHR11017:SF385">
    <property type="entry name" value="DISEASE RESISTANCE PROTEIN (TIR-NBS-LRR CLASS)-RELATED"/>
    <property type="match status" value="1"/>
</dbReference>
<dbReference type="GO" id="GO:0006952">
    <property type="term" value="P:defense response"/>
    <property type="evidence" value="ECO:0007669"/>
    <property type="project" value="InterPro"/>
</dbReference>
<dbReference type="EMBL" id="JAHRHJ020000004">
    <property type="protein sequence ID" value="KAH9317337.1"/>
    <property type="molecule type" value="Genomic_DNA"/>
</dbReference>
<dbReference type="Gene3D" id="3.80.10.10">
    <property type="entry name" value="Ribonuclease Inhibitor"/>
    <property type="match status" value="1"/>
</dbReference>
<feature type="domain" description="TIR" evidence="2">
    <location>
        <begin position="30"/>
        <end position="195"/>
    </location>
</feature>
<dbReference type="Pfam" id="PF23282">
    <property type="entry name" value="WHD_ROQ1"/>
    <property type="match status" value="1"/>
</dbReference>
<dbReference type="InterPro" id="IPR035897">
    <property type="entry name" value="Toll_tir_struct_dom_sf"/>
</dbReference>
<organism evidence="3 4">
    <name type="scientific">Taxus chinensis</name>
    <name type="common">Chinese yew</name>
    <name type="synonym">Taxus wallichiana var. chinensis</name>
    <dbReference type="NCBI Taxonomy" id="29808"/>
    <lineage>
        <taxon>Eukaryota</taxon>
        <taxon>Viridiplantae</taxon>
        <taxon>Streptophyta</taxon>
        <taxon>Embryophyta</taxon>
        <taxon>Tracheophyta</taxon>
        <taxon>Spermatophyta</taxon>
        <taxon>Pinopsida</taxon>
        <taxon>Pinidae</taxon>
        <taxon>Conifers II</taxon>
        <taxon>Cupressales</taxon>
        <taxon>Taxaceae</taxon>
        <taxon>Taxus</taxon>
    </lineage>
</organism>
<dbReference type="InterPro" id="IPR042197">
    <property type="entry name" value="Apaf_helical"/>
</dbReference>
<dbReference type="InterPro" id="IPR000157">
    <property type="entry name" value="TIR_dom"/>
</dbReference>
<sequence length="1081" mass="122986">MASSSSSCHGNVEENALIGIGRQGFSQTPKVFHVFINHRGPDVKKTLALELYNALEKVGIRAFLDSEEMELGDFFPSSIRTAILSASVQIAIFSKGYAESAWCLAELDLILQSKAKIIPVFYDVTPSDLRNSGKGVFANSFTKHKEKGMHLNELDNWKEALHSVSYISGYEFSHHNRDVEKLCKKIVWGVLREVEKTRVLETAKYPVGMNELVKDFERNCLNKMKIDDKIIGIYGMGGSGKSSLAKELFNSERLKYNAFCFLFDVREASTNDQLTSLQSKLLKDLVNEDRTFHSIYEGSSYLKSRLGSCPFVKFLIFIDDIDQVEQLDAFLVRNIVQKNSGSLVIVTTRDERILIRAGITNRYKMKEMNVSHSIELFCWHAFHQPYPAREFEDLVEMFVKECGGLPLSLQVLGGHVFGSNSHHYWKLELNKVRKTLPQDIKQRFRISIDALDSEQKQIFMDIACFFVNKSSHMALRIWEGSGWSAEHTIQTLKDKCLIEVRVGRTYWHGFDSGNIPLLGMHDHIRDLGREMADELSSPRRLWRPQYLRAQEAKGFQNILATPGYNFRCLNSIFDGYTEIRYFVIGKSNDCHEQSTCLLWLELDFSLFESLEGEHMTSVPWPCTIPSWIPLQDLQYLKISNGRLRTLWQDDEQAPCNLKELVLDTTNLEEFPNSIGMLRHLEDLVLRGRAEWNGSEWDNSFQIDGSFFSKTIEKLTNLRSLVLRDLTLSGQLTLNVKKLLATRASPMVSLEKIDVRDVKHVSKVSISEEYISRLKSLHLVSVEDLIEVDLGVVTLQSCDVGTNDVRLNIDGPVRLCCIERIAIDGCWKLQKINGIDMLEGLKYLHLSAGTQAILESIQTCKRLPSQVTSIICRLDEHSFYRYEDMWESGPGITVTRIPGNDVPPAGAIVIFMMVENYYEGKNLKIPCADWMVSIMPKGKSIVTIVITNEDKINKMRNGMSEWIQTVADAVTCGFIVSMDNGEEWKTLPVLQALCWQIVIAQGLKRTCRRNVRSQRAHRWLRGFRADPRNFVISDRTAAQSRPAILGPPPYQGDKQWTAAFQSGGCETTTLPGRQTQDRHLTG</sequence>
<dbReference type="Proteomes" id="UP000824469">
    <property type="component" value="Unassembled WGS sequence"/>
</dbReference>
<dbReference type="SUPFAM" id="SSF52058">
    <property type="entry name" value="L domain-like"/>
    <property type="match status" value="1"/>
</dbReference>
<dbReference type="PRINTS" id="PR00364">
    <property type="entry name" value="DISEASERSIST"/>
</dbReference>
<evidence type="ECO:0000313" key="4">
    <source>
        <dbReference type="Proteomes" id="UP000824469"/>
    </source>
</evidence>
<dbReference type="SMART" id="SM00255">
    <property type="entry name" value="TIR"/>
    <property type="match status" value="1"/>
</dbReference>
<keyword evidence="1" id="KW-0433">Leucine-rich repeat</keyword>
<dbReference type="InterPro" id="IPR027417">
    <property type="entry name" value="P-loop_NTPase"/>
</dbReference>
<dbReference type="PANTHER" id="PTHR11017">
    <property type="entry name" value="LEUCINE-RICH REPEAT-CONTAINING PROTEIN"/>
    <property type="match status" value="1"/>
</dbReference>
<dbReference type="InterPro" id="IPR044974">
    <property type="entry name" value="Disease_R_plants"/>
</dbReference>
<dbReference type="Pfam" id="PF01582">
    <property type="entry name" value="TIR"/>
    <property type="match status" value="1"/>
</dbReference>
<dbReference type="SUPFAM" id="SSF52540">
    <property type="entry name" value="P-loop containing nucleoside triphosphate hydrolases"/>
    <property type="match status" value="1"/>
</dbReference>